<dbReference type="Gene3D" id="3.40.50.300">
    <property type="entry name" value="P-loop containing nucleotide triphosphate hydrolases"/>
    <property type="match status" value="2"/>
</dbReference>
<protein>
    <submittedName>
        <fullName evidence="10">Uncharacterized protein</fullName>
    </submittedName>
</protein>
<evidence type="ECO:0000259" key="9">
    <source>
        <dbReference type="PROSITE" id="PS51194"/>
    </source>
</evidence>
<dbReference type="InterPro" id="IPR027417">
    <property type="entry name" value="P-loop_NTPase"/>
</dbReference>
<dbReference type="InterPro" id="IPR014001">
    <property type="entry name" value="Helicase_ATP-bd"/>
</dbReference>
<feature type="domain" description="Helicase ATP-binding" evidence="8">
    <location>
        <begin position="270"/>
        <end position="428"/>
    </location>
</feature>
<dbReference type="GO" id="GO:0005524">
    <property type="term" value="F:ATP binding"/>
    <property type="evidence" value="ECO:0007669"/>
    <property type="project" value="UniProtKB-KW"/>
</dbReference>
<evidence type="ECO:0000256" key="7">
    <source>
        <dbReference type="ARBA" id="ARBA00023204"/>
    </source>
</evidence>
<dbReference type="SUPFAM" id="SSF50249">
    <property type="entry name" value="Nucleic acid-binding proteins"/>
    <property type="match status" value="1"/>
</dbReference>
<dbReference type="Gene3D" id="2.40.50.140">
    <property type="entry name" value="Nucleic acid-binding proteins"/>
    <property type="match status" value="1"/>
</dbReference>
<dbReference type="GO" id="GO:0016787">
    <property type="term" value="F:hydrolase activity"/>
    <property type="evidence" value="ECO:0007669"/>
    <property type="project" value="UniProtKB-KW"/>
</dbReference>
<evidence type="ECO:0000256" key="3">
    <source>
        <dbReference type="ARBA" id="ARBA00022801"/>
    </source>
</evidence>
<evidence type="ECO:0000256" key="1">
    <source>
        <dbReference type="ARBA" id="ARBA00022741"/>
    </source>
</evidence>
<evidence type="ECO:0000256" key="4">
    <source>
        <dbReference type="ARBA" id="ARBA00022806"/>
    </source>
</evidence>
<evidence type="ECO:0000256" key="5">
    <source>
        <dbReference type="ARBA" id="ARBA00022840"/>
    </source>
</evidence>
<dbReference type="InterPro" id="IPR011545">
    <property type="entry name" value="DEAD/DEAH_box_helicase_dom"/>
</dbReference>
<dbReference type="NCBIfam" id="NF008168">
    <property type="entry name" value="PRK10917.2-2"/>
    <property type="match status" value="1"/>
</dbReference>
<dbReference type="Proteomes" id="UP000177027">
    <property type="component" value="Unassembled WGS sequence"/>
</dbReference>
<proteinExistence type="predicted"/>
<dbReference type="InterPro" id="IPR012340">
    <property type="entry name" value="NA-bd_OB-fold"/>
</dbReference>
<keyword evidence="7" id="KW-0234">DNA repair</keyword>
<evidence type="ECO:0000256" key="6">
    <source>
        <dbReference type="ARBA" id="ARBA00023125"/>
    </source>
</evidence>
<keyword evidence="5" id="KW-0067">ATP-binding</keyword>
<dbReference type="GO" id="GO:0006281">
    <property type="term" value="P:DNA repair"/>
    <property type="evidence" value="ECO:0007669"/>
    <property type="project" value="UniProtKB-KW"/>
</dbReference>
<dbReference type="PANTHER" id="PTHR47964:SF1">
    <property type="entry name" value="ATP-DEPENDENT DNA HELICASE HOMOLOG RECG, CHLOROPLASTIC"/>
    <property type="match status" value="1"/>
</dbReference>
<keyword evidence="4" id="KW-0347">Helicase</keyword>
<name>A0A1F7HC12_9BACT</name>
<dbReference type="GO" id="GO:0003677">
    <property type="term" value="F:DNA binding"/>
    <property type="evidence" value="ECO:0007669"/>
    <property type="project" value="UniProtKB-KW"/>
</dbReference>
<evidence type="ECO:0000256" key="2">
    <source>
        <dbReference type="ARBA" id="ARBA00022763"/>
    </source>
</evidence>
<dbReference type="PROSITE" id="PS51192">
    <property type="entry name" value="HELICASE_ATP_BIND_1"/>
    <property type="match status" value="1"/>
</dbReference>
<dbReference type="InterPro" id="IPR047112">
    <property type="entry name" value="RecG/Mfd"/>
</dbReference>
<dbReference type="Pfam" id="PF00270">
    <property type="entry name" value="DEAD"/>
    <property type="match status" value="1"/>
</dbReference>
<feature type="domain" description="Helicase C-terminal" evidence="9">
    <location>
        <begin position="462"/>
        <end position="612"/>
    </location>
</feature>
<sequence>MESLQRTSARTIKLLKSLNITTLLDLLDHVPLRYEDYRTHLFIKELSSAPNEKKYTFSAKVKKFSMMTTMKRMTLQKVVFTDGDEITLTWFNQPYLRQVFKPEVSFSLSGMLRSDGQFMPEEYEESAPLNDLVHTGKIIPIYSQTRGLSSKTIRSKIFNVLRSYEDKINEILPEEIVQNNLLNDRKEAYLKIHFPHSHEDITFARRRLAFDELFSVQLASHFIREQWHTKIVRTSFNIKGHVKDLDQLIANQPFSLTKSQQRSLKEIYKDLEKPYPMNRILQGDVGSGKTIIAAGALYASYLNGNTSLLMAPTEILAKQHYKSLQNIFCKLDPKEQPKIILITSNTKSKEKAKNGQEIIVGTHALISKKNIYSNVGLVVIDEQHKFGVVQRAQLKEKGINPHLLAMTATPIPRTAALTLYGELDLSTLDEMPAGRIPIKTHVVPSQKRQDAYVWIGDKIKNEHIQAFIVCPLIEDSSAESLKNVKAASTEFERLTKDVFPNISLKLLHGRMKEKEKDEVMSGFAEGAFDILVTTPVVEVGIDIPKAAVIIIEAPERFGMAQLHQLRGRVGRSDIPSYCLLFPEKSSDRLNFFAQTQNGFKLAEFDLTHRGSGTVYGTAQHGYSELKIASLTDTELIHASQQAVKIFAEKFTIEKFPLLAKRLHRYKIDFIARD</sequence>
<dbReference type="PROSITE" id="PS51194">
    <property type="entry name" value="HELICASE_CTER"/>
    <property type="match status" value="1"/>
</dbReference>
<dbReference type="InterPro" id="IPR033454">
    <property type="entry name" value="RecG_wedge"/>
</dbReference>
<comment type="caution">
    <text evidence="10">The sequence shown here is derived from an EMBL/GenBank/DDBJ whole genome shotgun (WGS) entry which is preliminary data.</text>
</comment>
<keyword evidence="1" id="KW-0547">Nucleotide-binding</keyword>
<dbReference type="SUPFAM" id="SSF52540">
    <property type="entry name" value="P-loop containing nucleoside triphosphate hydrolases"/>
    <property type="match status" value="2"/>
</dbReference>
<dbReference type="Pfam" id="PF00271">
    <property type="entry name" value="Helicase_C"/>
    <property type="match status" value="1"/>
</dbReference>
<dbReference type="PANTHER" id="PTHR47964">
    <property type="entry name" value="ATP-DEPENDENT DNA HELICASE HOMOLOG RECG, CHLOROPLASTIC"/>
    <property type="match status" value="1"/>
</dbReference>
<keyword evidence="2" id="KW-0227">DNA damage</keyword>
<dbReference type="Pfam" id="PF17191">
    <property type="entry name" value="RecG_wedge"/>
    <property type="match status" value="1"/>
</dbReference>
<dbReference type="GO" id="GO:0003678">
    <property type="term" value="F:DNA helicase activity"/>
    <property type="evidence" value="ECO:0007669"/>
    <property type="project" value="TreeGrafter"/>
</dbReference>
<reference evidence="10 11" key="1">
    <citation type="journal article" date="2016" name="Nat. Commun.">
        <title>Thousands of microbial genomes shed light on interconnected biogeochemical processes in an aquifer system.</title>
        <authorList>
            <person name="Anantharaman K."/>
            <person name="Brown C.T."/>
            <person name="Hug L.A."/>
            <person name="Sharon I."/>
            <person name="Castelle C.J."/>
            <person name="Probst A.J."/>
            <person name="Thomas B.C."/>
            <person name="Singh A."/>
            <person name="Wilkins M.J."/>
            <person name="Karaoz U."/>
            <person name="Brodie E.L."/>
            <person name="Williams K.H."/>
            <person name="Hubbard S.S."/>
            <person name="Banfield J.F."/>
        </authorList>
    </citation>
    <scope>NUCLEOTIDE SEQUENCE [LARGE SCALE GENOMIC DNA]</scope>
</reference>
<evidence type="ECO:0000313" key="10">
    <source>
        <dbReference type="EMBL" id="OGK28593.1"/>
    </source>
</evidence>
<keyword evidence="3" id="KW-0378">Hydrolase</keyword>
<evidence type="ECO:0000259" key="8">
    <source>
        <dbReference type="PROSITE" id="PS51192"/>
    </source>
</evidence>
<organism evidence="10 11">
    <name type="scientific">Candidatus Roizmanbacteria bacterium RIFCSPHIGHO2_02_FULL_40_9</name>
    <dbReference type="NCBI Taxonomy" id="1802042"/>
    <lineage>
        <taxon>Bacteria</taxon>
        <taxon>Candidatus Roizmaniibacteriota</taxon>
    </lineage>
</organism>
<dbReference type="EMBL" id="MFZS01000036">
    <property type="protein sequence ID" value="OGK28593.1"/>
    <property type="molecule type" value="Genomic_DNA"/>
</dbReference>
<dbReference type="SMART" id="SM00490">
    <property type="entry name" value="HELICc"/>
    <property type="match status" value="1"/>
</dbReference>
<accession>A0A1F7HC12</accession>
<dbReference type="InterPro" id="IPR001650">
    <property type="entry name" value="Helicase_C-like"/>
</dbReference>
<dbReference type="AlphaFoldDB" id="A0A1F7HC12"/>
<gene>
    <name evidence="10" type="ORF">A3D06_01820</name>
</gene>
<dbReference type="SMART" id="SM00487">
    <property type="entry name" value="DEXDc"/>
    <property type="match status" value="1"/>
</dbReference>
<keyword evidence="6" id="KW-0238">DNA-binding</keyword>
<evidence type="ECO:0000313" key="11">
    <source>
        <dbReference type="Proteomes" id="UP000177027"/>
    </source>
</evidence>